<name>A0ABX5IJ96_9STAP</name>
<organism evidence="6 7">
    <name type="scientific">Staphylococcus succinus</name>
    <dbReference type="NCBI Taxonomy" id="61015"/>
    <lineage>
        <taxon>Bacteria</taxon>
        <taxon>Bacillati</taxon>
        <taxon>Bacillota</taxon>
        <taxon>Bacilli</taxon>
        <taxon>Bacillales</taxon>
        <taxon>Staphylococcaceae</taxon>
        <taxon>Staphylococcus</taxon>
    </lineage>
</organism>
<accession>A0ABX5IJ96</accession>
<dbReference type="PANTHER" id="PTHR22916:SF51">
    <property type="entry name" value="GLYCOSYLTRANSFERASE EPSH-RELATED"/>
    <property type="match status" value="1"/>
</dbReference>
<evidence type="ECO:0000256" key="3">
    <source>
        <dbReference type="ARBA" id="ARBA00022679"/>
    </source>
</evidence>
<dbReference type="Proteomes" id="UP000240859">
    <property type="component" value="Unassembled WGS sequence"/>
</dbReference>
<evidence type="ECO:0000313" key="7">
    <source>
        <dbReference type="Proteomes" id="UP000240859"/>
    </source>
</evidence>
<gene>
    <name evidence="6" type="ORF">BU057_12870</name>
</gene>
<dbReference type="InterPro" id="IPR044081">
    <property type="entry name" value="DUF5776"/>
</dbReference>
<evidence type="ECO:0000259" key="5">
    <source>
        <dbReference type="Pfam" id="PF19087"/>
    </source>
</evidence>
<dbReference type="SUPFAM" id="SSF53448">
    <property type="entry name" value="Nucleotide-diphospho-sugar transferases"/>
    <property type="match status" value="1"/>
</dbReference>
<dbReference type="Gene3D" id="3.90.550.10">
    <property type="entry name" value="Spore Coat Polysaccharide Biosynthesis Protein SpsA, Chain A"/>
    <property type="match status" value="1"/>
</dbReference>
<keyword evidence="7" id="KW-1185">Reference proteome</keyword>
<feature type="domain" description="DUF5776" evidence="5">
    <location>
        <begin position="481"/>
        <end position="547"/>
    </location>
</feature>
<evidence type="ECO:0000259" key="4">
    <source>
        <dbReference type="Pfam" id="PF00535"/>
    </source>
</evidence>
<reference evidence="6 7" key="1">
    <citation type="journal article" date="2016" name="Front. Microbiol.">
        <title>Comprehensive Phylogenetic Analysis of Bovine Non-aureus Staphylococci Species Based on Whole-Genome Sequencing.</title>
        <authorList>
            <person name="Naushad S."/>
            <person name="Barkema H.W."/>
            <person name="Luby C."/>
            <person name="Condas L.A."/>
            <person name="Nobrega D.B."/>
            <person name="Carson D.A."/>
            <person name="De Buck J."/>
        </authorList>
    </citation>
    <scope>NUCLEOTIDE SEQUENCE [LARGE SCALE GENOMIC DNA]</scope>
    <source>
        <strain evidence="6 7">SNUC 1084</strain>
    </source>
</reference>
<dbReference type="RefSeq" id="WP_107601399.1">
    <property type="nucleotide sequence ID" value="NZ_JBOILH010000004.1"/>
</dbReference>
<dbReference type="InterPro" id="IPR001173">
    <property type="entry name" value="Glyco_trans_2-like"/>
</dbReference>
<evidence type="ECO:0000256" key="2">
    <source>
        <dbReference type="ARBA" id="ARBA00022676"/>
    </source>
</evidence>
<dbReference type="Pfam" id="PF19087">
    <property type="entry name" value="DUF5776"/>
    <property type="match status" value="2"/>
</dbReference>
<comment type="similarity">
    <text evidence="1">Belongs to the glycosyltransferase 2 family.</text>
</comment>
<sequence length="627" mass="73376">MEKLLSIIVPVYNKELFLDACIESINKLEINKAKIEAIFVDDCSRDNSLEIIEAYVNKYDFIKMIKLEENTGSPSEPRNMGIREAKGQYITFLDADDWLDPIGLPTLLDQAIENDSDVAFGQSIKHTDNTISKLGRFTSYKVANNLIPYEINKIFRAVGPPGKMMKRDIIVNNNIEFKQLKFGEDKLFFINAIAKCKSASMNSTPIYHVNRYTENQSLVGETSIIEKTNYNLIVLKEVLKLDLPERAEFQAISRIVEVDFISRLFNGHRFLKNNNKEDFYHLFDDMVDTLKQHNKNVEDYIVEDKYKNIYQLLITKDYEKLFEYISMLLKGGKGDRYVKDNQVYFAMPDSLKECIPMKEDIFAVYEGTQVINDQLTEVIRVYKDDNVKIDKVRLTEIYNEPNEIEVDFYEHTNYIYINTNELNKCDYNFNINLIHDEYKPYKVNMNLPNGNNHLNLKRQNFKAEFIMKEQKTEKKVEIKQYFMYNPVTVSVRKKIYLYKDVEFTERIEQNVEIGEILEISEIRFTKKGTPRLITIEGYVITANREFVTRVNKSKSNQYIFQKPHSVIAIKNCKVYEDRNFKSDSVNELKAKQKVDIQKIVLSSKGTPRLKTINGTYITANRNIVKEV</sequence>
<dbReference type="PANTHER" id="PTHR22916">
    <property type="entry name" value="GLYCOSYLTRANSFERASE"/>
    <property type="match status" value="1"/>
</dbReference>
<feature type="domain" description="DUF5776" evidence="5">
    <location>
        <begin position="558"/>
        <end position="624"/>
    </location>
</feature>
<feature type="domain" description="Glycosyltransferase 2-like" evidence="4">
    <location>
        <begin position="6"/>
        <end position="165"/>
    </location>
</feature>
<proteinExistence type="inferred from homology"/>
<keyword evidence="3" id="KW-0808">Transferase</keyword>
<dbReference type="Pfam" id="PF00535">
    <property type="entry name" value="Glycos_transf_2"/>
    <property type="match status" value="1"/>
</dbReference>
<dbReference type="CDD" id="cd00761">
    <property type="entry name" value="Glyco_tranf_GTA_type"/>
    <property type="match status" value="1"/>
</dbReference>
<dbReference type="InterPro" id="IPR029044">
    <property type="entry name" value="Nucleotide-diphossugar_trans"/>
</dbReference>
<evidence type="ECO:0000256" key="1">
    <source>
        <dbReference type="ARBA" id="ARBA00006739"/>
    </source>
</evidence>
<protein>
    <submittedName>
        <fullName evidence="6">Glycosyltransferase family 2 protein</fullName>
    </submittedName>
</protein>
<comment type="caution">
    <text evidence="6">The sequence shown here is derived from an EMBL/GenBank/DDBJ whole genome shotgun (WGS) entry which is preliminary data.</text>
</comment>
<evidence type="ECO:0000313" key="6">
    <source>
        <dbReference type="EMBL" id="PTI65881.1"/>
    </source>
</evidence>
<keyword evidence="2" id="KW-0328">Glycosyltransferase</keyword>
<dbReference type="EMBL" id="PZFR01000146">
    <property type="protein sequence ID" value="PTI65881.1"/>
    <property type="molecule type" value="Genomic_DNA"/>
</dbReference>